<comment type="caution">
    <text evidence="3">The sequence shown here is derived from an EMBL/GenBank/DDBJ whole genome shotgun (WGS) entry which is preliminary data.</text>
</comment>
<dbReference type="RefSeq" id="WP_100363657.1">
    <property type="nucleotide sequence ID" value="NZ_PGFF01000001.1"/>
</dbReference>
<dbReference type="CDD" id="cd07010">
    <property type="entry name" value="cupin_PMI_type_I_N_bac"/>
    <property type="match status" value="1"/>
</dbReference>
<dbReference type="SUPFAM" id="SSF51182">
    <property type="entry name" value="RmlC-like cupins"/>
    <property type="match status" value="1"/>
</dbReference>
<keyword evidence="2" id="KW-0862">Zinc</keyword>
<evidence type="ECO:0000313" key="3">
    <source>
        <dbReference type="EMBL" id="PJJ71351.1"/>
    </source>
</evidence>
<dbReference type="GO" id="GO:0046872">
    <property type="term" value="F:metal ion binding"/>
    <property type="evidence" value="ECO:0007669"/>
    <property type="project" value="UniProtKB-KW"/>
</dbReference>
<dbReference type="EMBL" id="PGFF01000001">
    <property type="protein sequence ID" value="PJJ71351.1"/>
    <property type="molecule type" value="Genomic_DNA"/>
</dbReference>
<proteinExistence type="predicted"/>
<dbReference type="AlphaFoldDB" id="A0A2M9CHF7"/>
<accession>A0A2M9CHF7</accession>
<dbReference type="GO" id="GO:0016853">
    <property type="term" value="F:isomerase activity"/>
    <property type="evidence" value="ECO:0007669"/>
    <property type="project" value="UniProtKB-KW"/>
</dbReference>
<protein>
    <submittedName>
        <fullName evidence="3">Mannose-6-phosphate isomerase class I</fullName>
    </submittedName>
</protein>
<gene>
    <name evidence="3" type="ORF">CLV46_0896</name>
</gene>
<dbReference type="InterPro" id="IPR051804">
    <property type="entry name" value="Carb_Metab_Reg_Kinase/Isom"/>
</dbReference>
<keyword evidence="1" id="KW-0479">Metal-binding</keyword>
<organism evidence="3 4">
    <name type="scientific">Diaminobutyricimonas aerilata</name>
    <dbReference type="NCBI Taxonomy" id="1162967"/>
    <lineage>
        <taxon>Bacteria</taxon>
        <taxon>Bacillati</taxon>
        <taxon>Actinomycetota</taxon>
        <taxon>Actinomycetes</taxon>
        <taxon>Micrococcales</taxon>
        <taxon>Microbacteriaceae</taxon>
        <taxon>Diaminobutyricimonas</taxon>
    </lineage>
</organism>
<evidence type="ECO:0000313" key="4">
    <source>
        <dbReference type="Proteomes" id="UP000228758"/>
    </source>
</evidence>
<dbReference type="PANTHER" id="PTHR42742">
    <property type="entry name" value="TRANSCRIPTIONAL REPRESSOR MPRA"/>
    <property type="match status" value="1"/>
</dbReference>
<sequence>MGTHRPADGLGSSYDKSPAIRVSAEHRAWRGDAVWERLRRALGENDPATMAIDTYPGVDLPELLAELERAFPDALLLDVEALAARPREQIDALIDANLTDDRVFGVMSHHTLPDFYDADRLAEVARTVDAATGPVIVVGWGAALVPITFSTIVLADLARWEIQQRQRAGAPNWRAGNEDDDALRKVKRGFFVDWRVADRHKRDLFDEIDFVLDTNRSAADARLITADTFHAALDQAVTAPFRVVPFFDPGVWGGQWMKNVLGLEGESNYAWCFDCVPEENSLLIDVDGEIVEIPAIDLVFRHPRELLGERTFARFGAEFPIRFDFLDTMEGGNLSLQVHPLTDYIQNTFGMHYTQDESYYLLDAADDAVVYLGLKTGIDRQRMLDDLATAATGAADFPTDDYVNSFPAKKHDHFLIPAGTVHCSGADSMVLEISATPYIFTFKMWDWGRVGLDGVPRPIHLDHAAANIQWDRDTEWSRRELVDRVETVAEGPGWREERTGLHELEFIEVRRHWFTDVVPHDTHGTVNVLNLVEGAEAIVESPTGAFEPWVVHYAETFIVPASVGPYTIRPWGRGEGQTLATVKASVRGT</sequence>
<name>A0A2M9CHF7_9MICO</name>
<dbReference type="InterPro" id="IPR011051">
    <property type="entry name" value="RmlC_Cupin_sf"/>
</dbReference>
<dbReference type="InterPro" id="IPR014710">
    <property type="entry name" value="RmlC-like_jellyroll"/>
</dbReference>
<keyword evidence="4" id="KW-1185">Reference proteome</keyword>
<evidence type="ECO:0000256" key="2">
    <source>
        <dbReference type="ARBA" id="ARBA00022833"/>
    </source>
</evidence>
<keyword evidence="3" id="KW-0413">Isomerase</keyword>
<reference evidence="3 4" key="1">
    <citation type="submission" date="2017-11" db="EMBL/GenBank/DDBJ databases">
        <title>Genomic Encyclopedia of Archaeal and Bacterial Type Strains, Phase II (KMG-II): From Individual Species to Whole Genera.</title>
        <authorList>
            <person name="Goeker M."/>
        </authorList>
    </citation>
    <scope>NUCLEOTIDE SEQUENCE [LARGE SCALE GENOMIC DNA]</scope>
    <source>
        <strain evidence="3 4">DSM 27393</strain>
    </source>
</reference>
<dbReference type="Gene3D" id="2.60.120.10">
    <property type="entry name" value="Jelly Rolls"/>
    <property type="match status" value="1"/>
</dbReference>
<dbReference type="Proteomes" id="UP000228758">
    <property type="component" value="Unassembled WGS sequence"/>
</dbReference>
<dbReference type="OrthoDB" id="9808275at2"/>
<dbReference type="PANTHER" id="PTHR42742:SF3">
    <property type="entry name" value="FRUCTOKINASE"/>
    <property type="match status" value="1"/>
</dbReference>
<evidence type="ECO:0000256" key="1">
    <source>
        <dbReference type="ARBA" id="ARBA00022723"/>
    </source>
</evidence>